<name>A0ABR0XGY1_REHGL</name>
<keyword evidence="5" id="KW-0175">Coiled coil</keyword>
<protein>
    <recommendedName>
        <fullName evidence="7">SUN domain-containing protein</fullName>
    </recommendedName>
</protein>
<keyword evidence="2 6" id="KW-0812">Transmembrane</keyword>
<reference evidence="8 9" key="1">
    <citation type="journal article" date="2021" name="Comput. Struct. Biotechnol. J.">
        <title>De novo genome assembly of the potent medicinal plant Rehmannia glutinosa using nanopore technology.</title>
        <authorList>
            <person name="Ma L."/>
            <person name="Dong C."/>
            <person name="Song C."/>
            <person name="Wang X."/>
            <person name="Zheng X."/>
            <person name="Niu Y."/>
            <person name="Chen S."/>
            <person name="Feng W."/>
        </authorList>
    </citation>
    <scope>NUCLEOTIDE SEQUENCE [LARGE SCALE GENOMIC DNA]</scope>
    <source>
        <strain evidence="8">DH-2019</strain>
    </source>
</reference>
<keyword evidence="4 6" id="KW-0472">Membrane</keyword>
<accession>A0ABR0XGY1</accession>
<dbReference type="Gene3D" id="2.60.120.260">
    <property type="entry name" value="Galactose-binding domain-like"/>
    <property type="match status" value="1"/>
</dbReference>
<dbReference type="InterPro" id="IPR045120">
    <property type="entry name" value="Suco/Slp1-like"/>
</dbReference>
<dbReference type="PANTHER" id="PTHR12953:SF3">
    <property type="entry name" value="SUN DOMAIN-CONTAINING PROTEIN 5"/>
    <property type="match status" value="1"/>
</dbReference>
<gene>
    <name evidence="8" type="ORF">DH2020_005725</name>
</gene>
<feature type="transmembrane region" description="Helical" evidence="6">
    <location>
        <begin position="565"/>
        <end position="583"/>
    </location>
</feature>
<dbReference type="InterPro" id="IPR012919">
    <property type="entry name" value="SUN_dom"/>
</dbReference>
<dbReference type="PANTHER" id="PTHR12953">
    <property type="entry name" value="MEMBRANE PROTEIN CH1 RELATED"/>
    <property type="match status" value="1"/>
</dbReference>
<dbReference type="InterPro" id="IPR008979">
    <property type="entry name" value="Galactose-bd-like_sf"/>
</dbReference>
<dbReference type="Proteomes" id="UP001318860">
    <property type="component" value="Unassembled WGS sequence"/>
</dbReference>
<proteinExistence type="predicted"/>
<evidence type="ECO:0000256" key="3">
    <source>
        <dbReference type="ARBA" id="ARBA00022989"/>
    </source>
</evidence>
<evidence type="ECO:0000259" key="7">
    <source>
        <dbReference type="PROSITE" id="PS51469"/>
    </source>
</evidence>
<sequence>MKKPRNVDPTKLNPNLCRNRAKTLDIDKKFARKNLCGVSVPLFFLFWCVVILFHANLTRGNEEIGYENITSGVALERNVSLIIHDTAHHDSHPNREDSIRGTSRLKELKSIVLDYDSFMCKIQPQEDGRESEPELQQNGRIQLTYPNLDDFKYISRQEKSDSRRQLVNITHRLEPDGTPYNYASASKGAKVVAHNKEAKGASNILGKDHDKYLRNPCSVGGKFFIIELSDETLVDTVKIANFEHYSSNFKDFELSGSLVFPTETWNTLGSFVAANSKHVQCFKLPEPKWVRYLKVNLLSHYGSEFYCTLSVVEVYGVDAIEQMLEDLIVTSGESSTNNSTTIPMVLPEMVSNNPEIDDFGHNLVECTIFSHENHKKYNHFHTDIPKKPVVISNIPDPMPKIRQHPNNRLHADAALKVVLQKVRSLELSLAVLEEYIKELNKRRGDVLPELEKELSKFSALLEKSKLEVKNLMEWKEIMEKGILELESWRAVVSTKMDLLVTQNSMLRLEIEKVLHDQMSLEKKELAILTVSLCFACIAILKIISGRVVRIFRAPTPGAVSPSSRGWTLIFIFCSMTMLIPVLYG</sequence>
<evidence type="ECO:0000313" key="8">
    <source>
        <dbReference type="EMBL" id="KAK6158411.1"/>
    </source>
</evidence>
<feature type="transmembrane region" description="Helical" evidence="6">
    <location>
        <begin position="525"/>
        <end position="544"/>
    </location>
</feature>
<evidence type="ECO:0000256" key="2">
    <source>
        <dbReference type="ARBA" id="ARBA00022692"/>
    </source>
</evidence>
<feature type="domain" description="SUN" evidence="7">
    <location>
        <begin position="159"/>
        <end position="319"/>
    </location>
</feature>
<evidence type="ECO:0000256" key="4">
    <source>
        <dbReference type="ARBA" id="ARBA00023136"/>
    </source>
</evidence>
<evidence type="ECO:0000256" key="5">
    <source>
        <dbReference type="SAM" id="Coils"/>
    </source>
</evidence>
<feature type="coiled-coil region" evidence="5">
    <location>
        <begin position="422"/>
        <end position="467"/>
    </location>
</feature>
<comment type="caution">
    <text evidence="8">The sequence shown here is derived from an EMBL/GenBank/DDBJ whole genome shotgun (WGS) entry which is preliminary data.</text>
</comment>
<organism evidence="8 9">
    <name type="scientific">Rehmannia glutinosa</name>
    <name type="common">Chinese foxglove</name>
    <dbReference type="NCBI Taxonomy" id="99300"/>
    <lineage>
        <taxon>Eukaryota</taxon>
        <taxon>Viridiplantae</taxon>
        <taxon>Streptophyta</taxon>
        <taxon>Embryophyta</taxon>
        <taxon>Tracheophyta</taxon>
        <taxon>Spermatophyta</taxon>
        <taxon>Magnoliopsida</taxon>
        <taxon>eudicotyledons</taxon>
        <taxon>Gunneridae</taxon>
        <taxon>Pentapetalae</taxon>
        <taxon>asterids</taxon>
        <taxon>lamiids</taxon>
        <taxon>Lamiales</taxon>
        <taxon>Orobanchaceae</taxon>
        <taxon>Rehmannieae</taxon>
        <taxon>Rehmannia</taxon>
    </lineage>
</organism>
<comment type="subcellular location">
    <subcellularLocation>
        <location evidence="1">Membrane</location>
    </subcellularLocation>
</comment>
<dbReference type="SUPFAM" id="SSF49785">
    <property type="entry name" value="Galactose-binding domain-like"/>
    <property type="match status" value="1"/>
</dbReference>
<evidence type="ECO:0000256" key="1">
    <source>
        <dbReference type="ARBA" id="ARBA00004370"/>
    </source>
</evidence>
<evidence type="ECO:0000256" key="6">
    <source>
        <dbReference type="SAM" id="Phobius"/>
    </source>
</evidence>
<feature type="transmembrane region" description="Helical" evidence="6">
    <location>
        <begin position="35"/>
        <end position="55"/>
    </location>
</feature>
<dbReference type="Pfam" id="PF07738">
    <property type="entry name" value="Sad1_UNC"/>
    <property type="match status" value="1"/>
</dbReference>
<keyword evidence="9" id="KW-1185">Reference proteome</keyword>
<evidence type="ECO:0000313" key="9">
    <source>
        <dbReference type="Proteomes" id="UP001318860"/>
    </source>
</evidence>
<dbReference type="PROSITE" id="PS51469">
    <property type="entry name" value="SUN"/>
    <property type="match status" value="1"/>
</dbReference>
<keyword evidence="3 6" id="KW-1133">Transmembrane helix</keyword>
<dbReference type="EMBL" id="JABTTQ020000004">
    <property type="protein sequence ID" value="KAK6158411.1"/>
    <property type="molecule type" value="Genomic_DNA"/>
</dbReference>